<accession>A0AAV4BJ87</accession>
<organism evidence="2 3">
    <name type="scientific">Plakobranchus ocellatus</name>
    <dbReference type="NCBI Taxonomy" id="259542"/>
    <lineage>
        <taxon>Eukaryota</taxon>
        <taxon>Metazoa</taxon>
        <taxon>Spiralia</taxon>
        <taxon>Lophotrochozoa</taxon>
        <taxon>Mollusca</taxon>
        <taxon>Gastropoda</taxon>
        <taxon>Heterobranchia</taxon>
        <taxon>Euthyneura</taxon>
        <taxon>Panpulmonata</taxon>
        <taxon>Sacoglossa</taxon>
        <taxon>Placobranchoidea</taxon>
        <taxon>Plakobranchidae</taxon>
        <taxon>Plakobranchus</taxon>
    </lineage>
</organism>
<evidence type="ECO:0000313" key="3">
    <source>
        <dbReference type="Proteomes" id="UP000735302"/>
    </source>
</evidence>
<keyword evidence="1" id="KW-0732">Signal</keyword>
<gene>
    <name evidence="2" type="ORF">PoB_004668400</name>
</gene>
<evidence type="ECO:0000256" key="1">
    <source>
        <dbReference type="SAM" id="SignalP"/>
    </source>
</evidence>
<name>A0AAV4BJ87_9GAST</name>
<dbReference type="EMBL" id="BLXT01005153">
    <property type="protein sequence ID" value="GFO20179.1"/>
    <property type="molecule type" value="Genomic_DNA"/>
</dbReference>
<reference evidence="2 3" key="1">
    <citation type="journal article" date="2021" name="Elife">
        <title>Chloroplast acquisition without the gene transfer in kleptoplastic sea slugs, Plakobranchus ocellatus.</title>
        <authorList>
            <person name="Maeda T."/>
            <person name="Takahashi S."/>
            <person name="Yoshida T."/>
            <person name="Shimamura S."/>
            <person name="Takaki Y."/>
            <person name="Nagai Y."/>
            <person name="Toyoda A."/>
            <person name="Suzuki Y."/>
            <person name="Arimoto A."/>
            <person name="Ishii H."/>
            <person name="Satoh N."/>
            <person name="Nishiyama T."/>
            <person name="Hasebe M."/>
            <person name="Maruyama T."/>
            <person name="Minagawa J."/>
            <person name="Obokata J."/>
            <person name="Shigenobu S."/>
        </authorList>
    </citation>
    <scope>NUCLEOTIDE SEQUENCE [LARGE SCALE GENOMIC DNA]</scope>
</reference>
<sequence>MFMLAVLNSFILYQSTAAKRMSHFVFRRELLKQLLQKAPFPLIPAAKLPDVGESVLFRLDTFQKQSSRKQHLSEQIPGEIALFAQSLVNANTHAISALAVMLAFTSNPVSKSFTPGKITKDR</sequence>
<protein>
    <submittedName>
        <fullName evidence="2">Uncharacterized protein</fullName>
    </submittedName>
</protein>
<keyword evidence="3" id="KW-1185">Reference proteome</keyword>
<dbReference type="AlphaFoldDB" id="A0AAV4BJ87"/>
<dbReference type="Proteomes" id="UP000735302">
    <property type="component" value="Unassembled WGS sequence"/>
</dbReference>
<proteinExistence type="predicted"/>
<evidence type="ECO:0000313" key="2">
    <source>
        <dbReference type="EMBL" id="GFO20179.1"/>
    </source>
</evidence>
<comment type="caution">
    <text evidence="2">The sequence shown here is derived from an EMBL/GenBank/DDBJ whole genome shotgun (WGS) entry which is preliminary data.</text>
</comment>
<feature type="chain" id="PRO_5043315702" evidence="1">
    <location>
        <begin position="19"/>
        <end position="122"/>
    </location>
</feature>
<feature type="signal peptide" evidence="1">
    <location>
        <begin position="1"/>
        <end position="18"/>
    </location>
</feature>